<dbReference type="InterPro" id="IPR051686">
    <property type="entry name" value="Lipoprotein_DolP"/>
</dbReference>
<evidence type="ECO:0000313" key="3">
    <source>
        <dbReference type="EMBL" id="SBW12830.1"/>
    </source>
</evidence>
<organism evidence="3">
    <name type="scientific">uncultured Alphaproteobacteria bacterium</name>
    <dbReference type="NCBI Taxonomy" id="91750"/>
    <lineage>
        <taxon>Bacteria</taxon>
        <taxon>Pseudomonadati</taxon>
        <taxon>Pseudomonadota</taxon>
        <taxon>Alphaproteobacteria</taxon>
        <taxon>environmental samples</taxon>
    </lineage>
</organism>
<evidence type="ECO:0000256" key="1">
    <source>
        <dbReference type="SAM" id="MobiDB-lite"/>
    </source>
</evidence>
<feature type="compositionally biased region" description="Basic and acidic residues" evidence="1">
    <location>
        <begin position="215"/>
        <end position="232"/>
    </location>
</feature>
<dbReference type="InterPro" id="IPR007055">
    <property type="entry name" value="BON_dom"/>
</dbReference>
<sequence length="232" mass="26218">MKDERNRRRHEHDLPRHERGFDRDHDRYAHSSDSERMRAEWQREDLGRDTGRRGYPGDVRAPMYARRYAEAHGPGGDPYGRDVYPGDVGGGRFPEDRGQRDPYGRDMYPGNAAREGYGRYTGETYGATGEYGQSFGEHRGHGPRDYTRPDARIHEDVCDHLSEDGHVDAREVSVAVSEGEVTLSGTVPERAHKRRAEDLAEGISGVRNVQNNLRVADRGDGTADARRMPTGR</sequence>
<feature type="compositionally biased region" description="Basic and acidic residues" evidence="1">
    <location>
        <begin position="93"/>
        <end position="104"/>
    </location>
</feature>
<dbReference type="EMBL" id="FLUO01000003">
    <property type="protein sequence ID" value="SBW12830.1"/>
    <property type="molecule type" value="Genomic_DNA"/>
</dbReference>
<name>A0A212KMG0_9PROT</name>
<dbReference type="PANTHER" id="PTHR34606">
    <property type="entry name" value="BON DOMAIN-CONTAINING PROTEIN"/>
    <property type="match status" value="1"/>
</dbReference>
<reference evidence="3" key="1">
    <citation type="submission" date="2016-04" db="EMBL/GenBank/DDBJ databases">
        <authorList>
            <person name="Evans L.H."/>
            <person name="Alamgir A."/>
            <person name="Owens N."/>
            <person name="Weber N.D."/>
            <person name="Virtaneva K."/>
            <person name="Barbian K."/>
            <person name="Babar A."/>
            <person name="Rosenke K."/>
        </authorList>
    </citation>
    <scope>NUCLEOTIDE SEQUENCE</scope>
    <source>
        <strain evidence="3">86</strain>
    </source>
</reference>
<feature type="compositionally biased region" description="Basic and acidic residues" evidence="1">
    <location>
        <begin position="1"/>
        <end position="52"/>
    </location>
</feature>
<dbReference type="Gene3D" id="3.30.1340.30">
    <property type="match status" value="1"/>
</dbReference>
<feature type="compositionally biased region" description="Low complexity" evidence="1">
    <location>
        <begin position="114"/>
        <end position="132"/>
    </location>
</feature>
<feature type="region of interest" description="Disordered" evidence="1">
    <location>
        <begin position="210"/>
        <end position="232"/>
    </location>
</feature>
<feature type="compositionally biased region" description="Basic and acidic residues" evidence="1">
    <location>
        <begin position="136"/>
        <end position="149"/>
    </location>
</feature>
<dbReference type="SMART" id="SM00749">
    <property type="entry name" value="BON"/>
    <property type="match status" value="1"/>
</dbReference>
<dbReference type="PROSITE" id="PS50914">
    <property type="entry name" value="BON"/>
    <property type="match status" value="1"/>
</dbReference>
<protein>
    <recommendedName>
        <fullName evidence="2">BON domain-containing protein</fullName>
    </recommendedName>
</protein>
<dbReference type="InterPro" id="IPR014004">
    <property type="entry name" value="Transpt-assoc_nodulatn_dom_bac"/>
</dbReference>
<feature type="region of interest" description="Disordered" evidence="1">
    <location>
        <begin position="1"/>
        <end position="149"/>
    </location>
</feature>
<dbReference type="AlphaFoldDB" id="A0A212KMG0"/>
<proteinExistence type="predicted"/>
<dbReference type="PANTHER" id="PTHR34606:SF15">
    <property type="entry name" value="BON DOMAIN-CONTAINING PROTEIN"/>
    <property type="match status" value="1"/>
</dbReference>
<evidence type="ECO:0000259" key="2">
    <source>
        <dbReference type="PROSITE" id="PS50914"/>
    </source>
</evidence>
<gene>
    <name evidence="3" type="ORF">KL86APRO_30321</name>
</gene>
<accession>A0A212KMG0</accession>
<dbReference type="Pfam" id="PF04972">
    <property type="entry name" value="BON"/>
    <property type="match status" value="1"/>
</dbReference>
<feature type="domain" description="BON" evidence="2">
    <location>
        <begin position="149"/>
        <end position="217"/>
    </location>
</feature>